<dbReference type="InterPro" id="IPR055348">
    <property type="entry name" value="DctQ"/>
</dbReference>
<keyword evidence="5 9" id="KW-0812">Transmembrane</keyword>
<dbReference type="PANTHER" id="PTHR35011:SF2">
    <property type="entry name" value="2,3-DIKETO-L-GULONATE TRAP TRANSPORTER SMALL PERMEASE PROTEIN YIAM"/>
    <property type="match status" value="1"/>
</dbReference>
<name>A0A2T5IIX7_9LACT</name>
<protein>
    <submittedName>
        <fullName evidence="11">TRAP-type C4-dicarboxylate transport system permease small subunit</fullName>
    </submittedName>
</protein>
<feature type="transmembrane region" description="Helical" evidence="9">
    <location>
        <begin position="12"/>
        <end position="32"/>
    </location>
</feature>
<keyword evidence="3" id="KW-1003">Cell membrane</keyword>
<evidence type="ECO:0000256" key="6">
    <source>
        <dbReference type="ARBA" id="ARBA00022989"/>
    </source>
</evidence>
<proteinExistence type="inferred from homology"/>
<evidence type="ECO:0000256" key="2">
    <source>
        <dbReference type="ARBA" id="ARBA00022448"/>
    </source>
</evidence>
<evidence type="ECO:0000313" key="11">
    <source>
        <dbReference type="EMBL" id="PTQ83759.1"/>
    </source>
</evidence>
<dbReference type="RefSeq" id="WP_108032967.1">
    <property type="nucleotide sequence ID" value="NZ_QAOM01000012.1"/>
</dbReference>
<organism evidence="11 12">
    <name type="scientific">Trichococcus patagoniensis</name>
    <dbReference type="NCBI Taxonomy" id="382641"/>
    <lineage>
        <taxon>Bacteria</taxon>
        <taxon>Bacillati</taxon>
        <taxon>Bacillota</taxon>
        <taxon>Bacilli</taxon>
        <taxon>Lactobacillales</taxon>
        <taxon>Carnobacteriaceae</taxon>
        <taxon>Trichococcus</taxon>
    </lineage>
</organism>
<keyword evidence="2" id="KW-0813">Transport</keyword>
<dbReference type="Pfam" id="PF04290">
    <property type="entry name" value="DctQ"/>
    <property type="match status" value="1"/>
</dbReference>
<evidence type="ECO:0000256" key="4">
    <source>
        <dbReference type="ARBA" id="ARBA00022519"/>
    </source>
</evidence>
<dbReference type="GO" id="GO:0015740">
    <property type="term" value="P:C4-dicarboxylate transport"/>
    <property type="evidence" value="ECO:0007669"/>
    <property type="project" value="TreeGrafter"/>
</dbReference>
<dbReference type="PANTHER" id="PTHR35011">
    <property type="entry name" value="2,3-DIKETO-L-GULONATE TRAP TRANSPORTER SMALL PERMEASE PROTEIN YIAM"/>
    <property type="match status" value="1"/>
</dbReference>
<dbReference type="GO" id="GO:0022857">
    <property type="term" value="F:transmembrane transporter activity"/>
    <property type="evidence" value="ECO:0007669"/>
    <property type="project" value="TreeGrafter"/>
</dbReference>
<comment type="subcellular location">
    <subcellularLocation>
        <location evidence="1">Cell inner membrane</location>
        <topology evidence="1">Multi-pass membrane protein</topology>
    </subcellularLocation>
</comment>
<accession>A0A2T5IIX7</accession>
<sequence>MEKIRMTLDKLLELVCSAIFVVMIATVLYQIFTRTVLNNPNTMTEEFVRFGLVWLSMLALAYVVGKRSHMSVTLLSDNLNEANKRKLEIVVQVLFLIFAALIMVYGGWKAMSVTMGQISPSLSIPMGYVYLAVPIAGVFMFIYSLLNLLQGKDSVENAEESGEM</sequence>
<comment type="similarity">
    <text evidence="8">Belongs to the TRAP transporter small permease family.</text>
</comment>
<keyword evidence="7 9" id="KW-0472">Membrane</keyword>
<dbReference type="GO" id="GO:0005886">
    <property type="term" value="C:plasma membrane"/>
    <property type="evidence" value="ECO:0007669"/>
    <property type="project" value="UniProtKB-SubCell"/>
</dbReference>
<dbReference type="EMBL" id="QAOM01000012">
    <property type="protein sequence ID" value="PTQ83759.1"/>
    <property type="molecule type" value="Genomic_DNA"/>
</dbReference>
<evidence type="ECO:0000256" key="1">
    <source>
        <dbReference type="ARBA" id="ARBA00004429"/>
    </source>
</evidence>
<evidence type="ECO:0000256" key="9">
    <source>
        <dbReference type="SAM" id="Phobius"/>
    </source>
</evidence>
<keyword evidence="12" id="KW-1185">Reference proteome</keyword>
<dbReference type="AlphaFoldDB" id="A0A2T5IIX7"/>
<feature type="domain" description="Tripartite ATP-independent periplasmic transporters DctQ component" evidence="10">
    <location>
        <begin position="23"/>
        <end position="150"/>
    </location>
</feature>
<feature type="transmembrane region" description="Helical" evidence="9">
    <location>
        <begin position="86"/>
        <end position="108"/>
    </location>
</feature>
<reference evidence="11 12" key="1">
    <citation type="submission" date="2018-04" db="EMBL/GenBank/DDBJ databases">
        <title>Genomic Encyclopedia of Archaeal and Bacterial Type Strains, Phase II (KMG-II): from individual species to whole genera.</title>
        <authorList>
            <person name="Goeker M."/>
        </authorList>
    </citation>
    <scope>NUCLEOTIDE SEQUENCE [LARGE SCALE GENOMIC DNA]</scope>
    <source>
        <strain evidence="11 12">DSM 18806</strain>
    </source>
</reference>
<keyword evidence="4" id="KW-0997">Cell inner membrane</keyword>
<feature type="transmembrane region" description="Helical" evidence="9">
    <location>
        <begin position="47"/>
        <end position="65"/>
    </location>
</feature>
<evidence type="ECO:0000256" key="3">
    <source>
        <dbReference type="ARBA" id="ARBA00022475"/>
    </source>
</evidence>
<evidence type="ECO:0000256" key="5">
    <source>
        <dbReference type="ARBA" id="ARBA00022692"/>
    </source>
</evidence>
<dbReference type="InterPro" id="IPR007387">
    <property type="entry name" value="TRAP_DctQ"/>
</dbReference>
<evidence type="ECO:0000313" key="12">
    <source>
        <dbReference type="Proteomes" id="UP000244161"/>
    </source>
</evidence>
<evidence type="ECO:0000256" key="8">
    <source>
        <dbReference type="ARBA" id="ARBA00038436"/>
    </source>
</evidence>
<gene>
    <name evidence="11" type="ORF">C8U37_11227</name>
</gene>
<evidence type="ECO:0000256" key="7">
    <source>
        <dbReference type="ARBA" id="ARBA00023136"/>
    </source>
</evidence>
<feature type="transmembrane region" description="Helical" evidence="9">
    <location>
        <begin position="128"/>
        <end position="149"/>
    </location>
</feature>
<comment type="caution">
    <text evidence="11">The sequence shown here is derived from an EMBL/GenBank/DDBJ whole genome shotgun (WGS) entry which is preliminary data.</text>
</comment>
<dbReference type="OrthoDB" id="9815614at2"/>
<evidence type="ECO:0000259" key="10">
    <source>
        <dbReference type="Pfam" id="PF04290"/>
    </source>
</evidence>
<dbReference type="Proteomes" id="UP000244161">
    <property type="component" value="Unassembled WGS sequence"/>
</dbReference>
<keyword evidence="6 9" id="KW-1133">Transmembrane helix</keyword>